<dbReference type="GO" id="GO:0016020">
    <property type="term" value="C:membrane"/>
    <property type="evidence" value="ECO:0007669"/>
    <property type="project" value="UniProtKB-SubCell"/>
</dbReference>
<feature type="transmembrane region" description="Helical" evidence="7">
    <location>
        <begin position="59"/>
        <end position="85"/>
    </location>
</feature>
<reference evidence="9" key="1">
    <citation type="submission" date="2020-05" db="UniProtKB">
        <authorList>
            <consortium name="EnsemblMetazoa"/>
        </authorList>
    </citation>
    <scope>IDENTIFICATION</scope>
    <source>
        <strain evidence="9">Jacobina</strain>
    </source>
</reference>
<accession>A0A1B0CS97</accession>
<feature type="domain" description="Palmitoyltransferase DHHC" evidence="8">
    <location>
        <begin position="138"/>
        <end position="308"/>
    </location>
</feature>
<dbReference type="EnsemblMetazoa" id="LLOJ007746-RA">
    <property type="protein sequence ID" value="LLOJ007746-PA"/>
    <property type="gene ID" value="LLOJ007746"/>
</dbReference>
<dbReference type="EMBL" id="AJWK01025808">
    <property type="status" value="NOT_ANNOTATED_CDS"/>
    <property type="molecule type" value="Genomic_DNA"/>
</dbReference>
<comment type="catalytic activity">
    <reaction evidence="7">
        <text>L-cysteinyl-[protein] + hexadecanoyl-CoA = S-hexadecanoyl-L-cysteinyl-[protein] + CoA</text>
        <dbReference type="Rhea" id="RHEA:36683"/>
        <dbReference type="Rhea" id="RHEA-COMP:10131"/>
        <dbReference type="Rhea" id="RHEA-COMP:11032"/>
        <dbReference type="ChEBI" id="CHEBI:29950"/>
        <dbReference type="ChEBI" id="CHEBI:57287"/>
        <dbReference type="ChEBI" id="CHEBI:57379"/>
        <dbReference type="ChEBI" id="CHEBI:74151"/>
        <dbReference type="EC" id="2.3.1.225"/>
    </reaction>
</comment>
<feature type="transmembrane region" description="Helical" evidence="7">
    <location>
        <begin position="183"/>
        <end position="206"/>
    </location>
</feature>
<proteinExistence type="inferred from homology"/>
<keyword evidence="4 7" id="KW-1133">Transmembrane helix</keyword>
<evidence type="ECO:0000256" key="7">
    <source>
        <dbReference type="RuleBase" id="RU079119"/>
    </source>
</evidence>
<comment type="domain">
    <text evidence="7">The DHHC domain is required for palmitoyltransferase activity.</text>
</comment>
<dbReference type="GO" id="GO:0019706">
    <property type="term" value="F:protein-cysteine S-palmitoyltransferase activity"/>
    <property type="evidence" value="ECO:0007669"/>
    <property type="project" value="UniProtKB-EC"/>
</dbReference>
<keyword evidence="5 7" id="KW-0472">Membrane</keyword>
<sequence>MSRIRWRLREIPRRLYDNLRFKYDYTLLCIQSLMYNHHLNGSYVSDICMEPIFWFVDNFTHLLGPFFVIGVACLTSAVVFISYWIGLPYWWAKSHEATVILVIVGNWLLLNVVFHYYMAVVTPPGHPPEGELIVEAVSICKKCIAPKPPRTHHCSVCNRCILSMDHHCPWLNNCVGFGNHRYFFLYMVYTAVGSIFIIVFGMGIGYNSLLLGDGEGWFETEPLEGHPVRFNISGHALPITEMNEYGEDGILPAHHELPVPHELSNNAAKHRAIIFMAIINVAVVLALGSLSIWHAKLIGRGETSIEAYINRAETKRLAALGKTYVNPYNFGKKKNWRLFLGLVRGRSWWRHVLLPSAHKPEGTGLTWHTVSTEGHLLGEDDDWP</sequence>
<comment type="similarity">
    <text evidence="7">Belongs to the DHHC palmitoyltransferase family.</text>
</comment>
<dbReference type="Proteomes" id="UP000092461">
    <property type="component" value="Unassembled WGS sequence"/>
</dbReference>
<dbReference type="EC" id="2.3.1.225" evidence="7"/>
<protein>
    <recommendedName>
        <fullName evidence="7">Palmitoyltransferase</fullName>
        <ecNumber evidence="7">2.3.1.225</ecNumber>
    </recommendedName>
</protein>
<evidence type="ECO:0000256" key="2">
    <source>
        <dbReference type="ARBA" id="ARBA00022679"/>
    </source>
</evidence>
<evidence type="ECO:0000259" key="8">
    <source>
        <dbReference type="Pfam" id="PF01529"/>
    </source>
</evidence>
<keyword evidence="10" id="KW-1185">Reference proteome</keyword>
<dbReference type="PANTHER" id="PTHR12246">
    <property type="entry name" value="PALMITOYLTRANSFERASE ZDHHC16"/>
    <property type="match status" value="1"/>
</dbReference>
<evidence type="ECO:0000256" key="4">
    <source>
        <dbReference type="ARBA" id="ARBA00022989"/>
    </source>
</evidence>
<evidence type="ECO:0000313" key="9">
    <source>
        <dbReference type="EnsemblMetazoa" id="LLOJ007746-PA"/>
    </source>
</evidence>
<dbReference type="InterPro" id="IPR039859">
    <property type="entry name" value="PFA4/ZDH16/20/ERF2-like"/>
</dbReference>
<evidence type="ECO:0000313" key="10">
    <source>
        <dbReference type="Proteomes" id="UP000092461"/>
    </source>
</evidence>
<keyword evidence="3 7" id="KW-0812">Transmembrane</keyword>
<dbReference type="PROSITE" id="PS50216">
    <property type="entry name" value="DHHC"/>
    <property type="match status" value="1"/>
</dbReference>
<feature type="transmembrane region" description="Helical" evidence="7">
    <location>
        <begin position="272"/>
        <end position="293"/>
    </location>
</feature>
<keyword evidence="2 7" id="KW-0808">Transferase</keyword>
<evidence type="ECO:0000256" key="5">
    <source>
        <dbReference type="ARBA" id="ARBA00023136"/>
    </source>
</evidence>
<evidence type="ECO:0000256" key="1">
    <source>
        <dbReference type="ARBA" id="ARBA00004141"/>
    </source>
</evidence>
<comment type="subcellular location">
    <subcellularLocation>
        <location evidence="1">Membrane</location>
        <topology evidence="1">Multi-pass membrane protein</topology>
    </subcellularLocation>
</comment>
<dbReference type="AlphaFoldDB" id="A0A1B0CS97"/>
<evidence type="ECO:0000256" key="6">
    <source>
        <dbReference type="ARBA" id="ARBA00023315"/>
    </source>
</evidence>
<dbReference type="VEuPathDB" id="VectorBase:LLONM1_003945"/>
<keyword evidence="6 7" id="KW-0012">Acyltransferase</keyword>
<dbReference type="InterPro" id="IPR001594">
    <property type="entry name" value="Palmitoyltrfase_DHHC"/>
</dbReference>
<organism evidence="9 10">
    <name type="scientific">Lutzomyia longipalpis</name>
    <name type="common">Sand fly</name>
    <dbReference type="NCBI Taxonomy" id="7200"/>
    <lineage>
        <taxon>Eukaryota</taxon>
        <taxon>Metazoa</taxon>
        <taxon>Ecdysozoa</taxon>
        <taxon>Arthropoda</taxon>
        <taxon>Hexapoda</taxon>
        <taxon>Insecta</taxon>
        <taxon>Pterygota</taxon>
        <taxon>Neoptera</taxon>
        <taxon>Endopterygota</taxon>
        <taxon>Diptera</taxon>
        <taxon>Nematocera</taxon>
        <taxon>Psychodoidea</taxon>
        <taxon>Psychodidae</taxon>
        <taxon>Lutzomyia</taxon>
        <taxon>Lutzomyia</taxon>
    </lineage>
</organism>
<evidence type="ECO:0000256" key="3">
    <source>
        <dbReference type="ARBA" id="ARBA00022692"/>
    </source>
</evidence>
<dbReference type="Pfam" id="PF01529">
    <property type="entry name" value="DHHC"/>
    <property type="match status" value="1"/>
</dbReference>
<name>A0A1B0CS97_LUTLO</name>
<dbReference type="VEuPathDB" id="VectorBase:LLOJ007746"/>
<feature type="transmembrane region" description="Helical" evidence="7">
    <location>
        <begin position="97"/>
        <end position="118"/>
    </location>
</feature>